<evidence type="ECO:0000313" key="1">
    <source>
        <dbReference type="EMBL" id="KIK23782.1"/>
    </source>
</evidence>
<dbReference type="EMBL" id="KN833722">
    <property type="protein sequence ID" value="KIK23782.1"/>
    <property type="molecule type" value="Genomic_DNA"/>
</dbReference>
<dbReference type="HOGENOM" id="CLU_006344_7_3_1"/>
<protein>
    <submittedName>
        <fullName evidence="1">Uncharacterized protein</fullName>
    </submittedName>
</protein>
<sequence length="134" mass="15660">MYYRTGHPCDSLGNFLLAGHPAEPLADTQPNDWSPYSSCLEFELANFLFTHSQMSVANINELLTLWNIEMYKTINHMPLGDVQWENFSTSYTSEQPTENVPLWMNDTYNIWFQNPKEVIHNMLSRPDFSDDIDY</sequence>
<reference evidence="1 2" key="1">
    <citation type="submission" date="2014-04" db="EMBL/GenBank/DDBJ databases">
        <authorList>
            <consortium name="DOE Joint Genome Institute"/>
            <person name="Kuo A."/>
            <person name="Kohler A."/>
            <person name="Costa M.D."/>
            <person name="Nagy L.G."/>
            <person name="Floudas D."/>
            <person name="Copeland A."/>
            <person name="Barry K.W."/>
            <person name="Cichocki N."/>
            <person name="Veneault-Fourrey C."/>
            <person name="LaButti K."/>
            <person name="Lindquist E.A."/>
            <person name="Lipzen A."/>
            <person name="Lundell T."/>
            <person name="Morin E."/>
            <person name="Murat C."/>
            <person name="Sun H."/>
            <person name="Tunlid A."/>
            <person name="Henrissat B."/>
            <person name="Grigoriev I.V."/>
            <person name="Hibbett D.S."/>
            <person name="Martin F."/>
            <person name="Nordberg H.P."/>
            <person name="Cantor M.N."/>
            <person name="Hua S.X."/>
        </authorList>
    </citation>
    <scope>NUCLEOTIDE SEQUENCE [LARGE SCALE GENOMIC DNA]</scope>
    <source>
        <strain evidence="1 2">441</strain>
    </source>
</reference>
<gene>
    <name evidence="1" type="ORF">PISMIDRAFT_99780</name>
</gene>
<dbReference type="STRING" id="765257.A0A0C9ZN21"/>
<organism evidence="1 2">
    <name type="scientific">Pisolithus microcarpus 441</name>
    <dbReference type="NCBI Taxonomy" id="765257"/>
    <lineage>
        <taxon>Eukaryota</taxon>
        <taxon>Fungi</taxon>
        <taxon>Dikarya</taxon>
        <taxon>Basidiomycota</taxon>
        <taxon>Agaricomycotina</taxon>
        <taxon>Agaricomycetes</taxon>
        <taxon>Agaricomycetidae</taxon>
        <taxon>Boletales</taxon>
        <taxon>Sclerodermatineae</taxon>
        <taxon>Pisolithaceae</taxon>
        <taxon>Pisolithus</taxon>
    </lineage>
</organism>
<dbReference type="AlphaFoldDB" id="A0A0C9ZN21"/>
<proteinExistence type="predicted"/>
<keyword evidence="2" id="KW-1185">Reference proteome</keyword>
<dbReference type="InterPro" id="IPR041078">
    <property type="entry name" value="Plavaka"/>
</dbReference>
<name>A0A0C9ZN21_9AGAM</name>
<accession>A0A0C9ZN21</accession>
<dbReference type="OrthoDB" id="3199698at2759"/>
<evidence type="ECO:0000313" key="2">
    <source>
        <dbReference type="Proteomes" id="UP000054018"/>
    </source>
</evidence>
<reference evidence="2" key="2">
    <citation type="submission" date="2015-01" db="EMBL/GenBank/DDBJ databases">
        <title>Evolutionary Origins and Diversification of the Mycorrhizal Mutualists.</title>
        <authorList>
            <consortium name="DOE Joint Genome Institute"/>
            <consortium name="Mycorrhizal Genomics Consortium"/>
            <person name="Kohler A."/>
            <person name="Kuo A."/>
            <person name="Nagy L.G."/>
            <person name="Floudas D."/>
            <person name="Copeland A."/>
            <person name="Barry K.W."/>
            <person name="Cichocki N."/>
            <person name="Veneault-Fourrey C."/>
            <person name="LaButti K."/>
            <person name="Lindquist E.A."/>
            <person name="Lipzen A."/>
            <person name="Lundell T."/>
            <person name="Morin E."/>
            <person name="Murat C."/>
            <person name="Riley R."/>
            <person name="Ohm R."/>
            <person name="Sun H."/>
            <person name="Tunlid A."/>
            <person name="Henrissat B."/>
            <person name="Grigoriev I.V."/>
            <person name="Hibbett D.S."/>
            <person name="Martin F."/>
        </authorList>
    </citation>
    <scope>NUCLEOTIDE SEQUENCE [LARGE SCALE GENOMIC DNA]</scope>
    <source>
        <strain evidence="2">441</strain>
    </source>
</reference>
<dbReference type="Proteomes" id="UP000054018">
    <property type="component" value="Unassembled WGS sequence"/>
</dbReference>
<dbReference type="Pfam" id="PF18759">
    <property type="entry name" value="Plavaka"/>
    <property type="match status" value="1"/>
</dbReference>